<dbReference type="Proteomes" id="UP001223214">
    <property type="component" value="Unassembled WGS sequence"/>
</dbReference>
<dbReference type="GO" id="GO:0051495">
    <property type="term" value="P:positive regulation of cytoskeleton organization"/>
    <property type="evidence" value="ECO:0007669"/>
    <property type="project" value="InterPro"/>
</dbReference>
<dbReference type="InterPro" id="IPR009320">
    <property type="entry name" value="Antitoxin_CbeA"/>
</dbReference>
<dbReference type="SUPFAM" id="SSF143737">
    <property type="entry name" value="YeeU-like"/>
    <property type="match status" value="1"/>
</dbReference>
<organism evidence="1 2">
    <name type="scientific">Lelliottia wanjuensis</name>
    <dbReference type="NCBI Taxonomy" id="3050585"/>
    <lineage>
        <taxon>Bacteria</taxon>
        <taxon>Pseudomonadati</taxon>
        <taxon>Pseudomonadota</taxon>
        <taxon>Gammaproteobacteria</taxon>
        <taxon>Enterobacterales</taxon>
        <taxon>Enterobacteriaceae</taxon>
        <taxon>Lelliottia</taxon>
    </lineage>
</organism>
<name>A0AAP4FWW7_9ENTR</name>
<accession>A0AAP4FWW7</accession>
<dbReference type="RefSeq" id="WP_285150046.1">
    <property type="nucleotide sequence ID" value="NZ_JASSOM010000068.1"/>
</dbReference>
<sequence length="119" mass="13397">MQKATRVINHNITEPWWGLRRNITPCFGARLVQECNHLHYLADRASIAGTFNDADLRHLDQGFPVLMKQMELMLTSNELTPHIQRCITIHAKGLICEADTLGSCGYLYIVIYPASATTA</sequence>
<dbReference type="Gene3D" id="3.30.450.20">
    <property type="entry name" value="PAS domain"/>
    <property type="match status" value="1"/>
</dbReference>
<protein>
    <submittedName>
        <fullName evidence="1">Type IV toxin-antitoxin system YeeU family antitoxin</fullName>
    </submittedName>
</protein>
<evidence type="ECO:0000313" key="1">
    <source>
        <dbReference type="EMBL" id="MDK9365171.1"/>
    </source>
</evidence>
<reference evidence="1 2" key="1">
    <citation type="submission" date="2023-06" db="EMBL/GenBank/DDBJ databases">
        <title>Identification and characterization of antibiotic-resistant Gram-negative bacteria.</title>
        <authorList>
            <person name="Cho G.-S."/>
            <person name="Lee J."/>
            <person name="Tai E."/>
            <person name="Jeong S."/>
            <person name="Kim I."/>
            <person name="Kim B.-E."/>
            <person name="Jeong M.-I."/>
            <person name="Oh K.-K."/>
            <person name="Franz C.M.A.P."/>
        </authorList>
    </citation>
    <scope>NUCLEOTIDE SEQUENCE [LARGE SCALE GENOMIC DNA]</scope>
    <source>
        <strain evidence="1 2">V106_12</strain>
    </source>
</reference>
<gene>
    <name evidence="1" type="ORF">QQF32_18410</name>
</gene>
<comment type="caution">
    <text evidence="1">The sequence shown here is derived from an EMBL/GenBank/DDBJ whole genome shotgun (WGS) entry which is preliminary data.</text>
</comment>
<dbReference type="EMBL" id="JASSOM010000068">
    <property type="protein sequence ID" value="MDK9365171.1"/>
    <property type="molecule type" value="Genomic_DNA"/>
</dbReference>
<dbReference type="InterPro" id="IPR038025">
    <property type="entry name" value="CbeA_sf"/>
</dbReference>
<dbReference type="Pfam" id="PF06154">
    <property type="entry name" value="CbeA_antitoxin"/>
    <property type="match status" value="1"/>
</dbReference>
<dbReference type="AlphaFoldDB" id="A0AAP4FWW7"/>
<evidence type="ECO:0000313" key="2">
    <source>
        <dbReference type="Proteomes" id="UP001223214"/>
    </source>
</evidence>
<keyword evidence="2" id="KW-1185">Reference proteome</keyword>
<proteinExistence type="predicted"/>